<keyword evidence="1" id="KW-0238">DNA-binding</keyword>
<reference evidence="4" key="1">
    <citation type="submission" date="2021-06" db="EMBL/GenBank/DDBJ databases">
        <authorList>
            <person name="Kallberg Y."/>
            <person name="Tangrot J."/>
            <person name="Rosling A."/>
        </authorList>
    </citation>
    <scope>NUCLEOTIDE SEQUENCE</scope>
    <source>
        <strain evidence="4">IA702</strain>
    </source>
</reference>
<feature type="compositionally biased region" description="Low complexity" evidence="2">
    <location>
        <begin position="33"/>
        <end position="46"/>
    </location>
</feature>
<name>A0A9N8ZF40_9GLOM</name>
<comment type="caution">
    <text evidence="4">The sequence shown here is derived from an EMBL/GenBank/DDBJ whole genome shotgun (WGS) entry which is preliminary data.</text>
</comment>
<feature type="compositionally biased region" description="Polar residues" evidence="2">
    <location>
        <begin position="1"/>
        <end position="32"/>
    </location>
</feature>
<gene>
    <name evidence="4" type="ORF">POCULU_LOCUS2292</name>
</gene>
<dbReference type="SUPFAM" id="SSF47095">
    <property type="entry name" value="HMG-box"/>
    <property type="match status" value="1"/>
</dbReference>
<dbReference type="GO" id="GO:0003677">
    <property type="term" value="F:DNA binding"/>
    <property type="evidence" value="ECO:0007669"/>
    <property type="project" value="UniProtKB-UniRule"/>
</dbReference>
<feature type="domain" description="HMG box" evidence="3">
    <location>
        <begin position="98"/>
        <end position="168"/>
    </location>
</feature>
<feature type="region of interest" description="Disordered" evidence="2">
    <location>
        <begin position="1"/>
        <end position="46"/>
    </location>
</feature>
<organism evidence="4 5">
    <name type="scientific">Paraglomus occultum</name>
    <dbReference type="NCBI Taxonomy" id="144539"/>
    <lineage>
        <taxon>Eukaryota</taxon>
        <taxon>Fungi</taxon>
        <taxon>Fungi incertae sedis</taxon>
        <taxon>Mucoromycota</taxon>
        <taxon>Glomeromycotina</taxon>
        <taxon>Glomeromycetes</taxon>
        <taxon>Paraglomerales</taxon>
        <taxon>Paraglomeraceae</taxon>
        <taxon>Paraglomus</taxon>
    </lineage>
</organism>
<keyword evidence="5" id="KW-1185">Reference proteome</keyword>
<evidence type="ECO:0000313" key="4">
    <source>
        <dbReference type="EMBL" id="CAG8495377.1"/>
    </source>
</evidence>
<feature type="DNA-binding region" description="HMG box" evidence="1">
    <location>
        <begin position="98"/>
        <end position="168"/>
    </location>
</feature>
<dbReference type="InterPro" id="IPR036910">
    <property type="entry name" value="HMG_box_dom_sf"/>
</dbReference>
<evidence type="ECO:0000313" key="5">
    <source>
        <dbReference type="Proteomes" id="UP000789572"/>
    </source>
</evidence>
<dbReference type="AlphaFoldDB" id="A0A9N8ZF40"/>
<evidence type="ECO:0000259" key="3">
    <source>
        <dbReference type="PROSITE" id="PS50118"/>
    </source>
</evidence>
<dbReference type="PROSITE" id="PS50118">
    <property type="entry name" value="HMG_BOX_2"/>
    <property type="match status" value="1"/>
</dbReference>
<dbReference type="InterPro" id="IPR009071">
    <property type="entry name" value="HMG_box_dom"/>
</dbReference>
<protein>
    <submittedName>
        <fullName evidence="4">1906_t:CDS:1</fullName>
    </submittedName>
</protein>
<proteinExistence type="predicted"/>
<dbReference type="Pfam" id="PF00505">
    <property type="entry name" value="HMG_box"/>
    <property type="match status" value="1"/>
</dbReference>
<dbReference type="Gene3D" id="1.10.30.10">
    <property type="entry name" value="High mobility group box domain"/>
    <property type="match status" value="1"/>
</dbReference>
<evidence type="ECO:0000256" key="2">
    <source>
        <dbReference type="SAM" id="MobiDB-lite"/>
    </source>
</evidence>
<accession>A0A9N8ZF40</accession>
<evidence type="ECO:0000256" key="1">
    <source>
        <dbReference type="PROSITE-ProRule" id="PRU00267"/>
    </source>
</evidence>
<dbReference type="CDD" id="cd01389">
    <property type="entry name" value="HMG-box_ROX1-like"/>
    <property type="match status" value="1"/>
</dbReference>
<dbReference type="EMBL" id="CAJVPJ010000207">
    <property type="protein sequence ID" value="CAG8495377.1"/>
    <property type="molecule type" value="Genomic_DNA"/>
</dbReference>
<dbReference type="Proteomes" id="UP000789572">
    <property type="component" value="Unassembled WGS sequence"/>
</dbReference>
<dbReference type="OrthoDB" id="6247875at2759"/>
<sequence>MVGSIHKTQGNSKVSKRTSSNIQNRRATRQQPTISSNSSLPTISSNSSLPTISLNSSLPLSFNPDNIPKIKKLLNLHPPPYSVEELCANRFVGEDEKVLRPSNCWILFRTCAARRSRELPEFKDIQQQQLSEIFAMLWGECSGAEKEQYRQLQRQVKKLHQQYHKDWSYKPARGNCWRVQRAQGEYVDSRPNEIQGYQTIQVITFQYNVAAQSHTVHIVETQMVPPSYLHESFSCVPEGHSQSWVQSPFAETENSLSCASSPIFPHCASPTMSADEYSFFSPLAEIEPPFSPDGNSFLSPSTEIENPLSPDGNSFLSPPTEIENTFSPDGSGLLLSPLTETVDLLSDMSILLGQSLVYETSPTMLSDNHTHLWPIFETSYDGYASPPFNDDLVDYHQNDGWT</sequence>
<dbReference type="GO" id="GO:0005634">
    <property type="term" value="C:nucleus"/>
    <property type="evidence" value="ECO:0007669"/>
    <property type="project" value="UniProtKB-UniRule"/>
</dbReference>
<keyword evidence="1" id="KW-0539">Nucleus</keyword>